<evidence type="ECO:0000313" key="1">
    <source>
        <dbReference type="EMBL" id="MBE9640628.1"/>
    </source>
</evidence>
<evidence type="ECO:0000313" key="2">
    <source>
        <dbReference type="Proteomes" id="UP000607796"/>
    </source>
</evidence>
<dbReference type="EMBL" id="JADFFK010000039">
    <property type="protein sequence ID" value="MBE9640628.1"/>
    <property type="molecule type" value="Genomic_DNA"/>
</dbReference>
<dbReference type="RefSeq" id="WP_194137894.1">
    <property type="nucleotide sequence ID" value="NZ_JADFFK010000039.1"/>
</dbReference>
<organism evidence="1 2">
    <name type="scientific">Salipiger mangrovisoli</name>
    <dbReference type="NCBI Taxonomy" id="2865933"/>
    <lineage>
        <taxon>Bacteria</taxon>
        <taxon>Pseudomonadati</taxon>
        <taxon>Pseudomonadota</taxon>
        <taxon>Alphaproteobacteria</taxon>
        <taxon>Rhodobacterales</taxon>
        <taxon>Roseobacteraceae</taxon>
        <taxon>Salipiger</taxon>
    </lineage>
</organism>
<proteinExistence type="predicted"/>
<protein>
    <submittedName>
        <fullName evidence="1">Uncharacterized protein</fullName>
    </submittedName>
</protein>
<dbReference type="Proteomes" id="UP000607796">
    <property type="component" value="Unassembled WGS sequence"/>
</dbReference>
<name>A0ABR9XAU3_9RHOB</name>
<keyword evidence="2" id="KW-1185">Reference proteome</keyword>
<comment type="caution">
    <text evidence="1">The sequence shown here is derived from an EMBL/GenBank/DDBJ whole genome shotgun (WGS) entry which is preliminary data.</text>
</comment>
<reference evidence="1 2" key="1">
    <citation type="journal article" date="2021" name="Int. J. Syst. Evol. Microbiol.">
        <title>Salipiger mangrovisoli sp. nov., isolated from mangrove soil and the proposal for the reclassification of Paraphaeobacter pallidus as Salipiger pallidus comb. nov.</title>
        <authorList>
            <person name="Du J."/>
            <person name="Liu Y."/>
            <person name="Pei T."/>
            <person name="Deng M.R."/>
            <person name="Zhu H."/>
        </authorList>
    </citation>
    <scope>NUCLEOTIDE SEQUENCE [LARGE SCALE GENOMIC DNA]</scope>
    <source>
        <strain evidence="1 2">6D45A</strain>
    </source>
</reference>
<accession>A0ABR9XAU3</accession>
<gene>
    <name evidence="1" type="ORF">IQ782_27635</name>
</gene>
<sequence>MLKFSDLNPELLNPGSDETVFEATIDTHGTYTTEHFVLRLSPRAHELVDAITRQETDDYETAELYQAYSTYLHETIHWWQHVG</sequence>